<feature type="signal peptide" evidence="1">
    <location>
        <begin position="1"/>
        <end position="23"/>
    </location>
</feature>
<dbReference type="AlphaFoldDB" id="A0A1Y0L016"/>
<sequence>MKKLLAIFGVFSMVTTASTSVLACNSDLTTLDADSIKNPSNKAELLKLLKANKNLNAELKATALELVQSGQVDNVEALFDDEGLQSNEKFQKFVLDGAKLYVLGVKTFQYLDSVNLVMAGKFLLENYSLLLNFLDISGLNVSDIKYFLKAILRDVELTRELIMEYKSLAQKTIDTYSKLLDWALENKF</sequence>
<accession>A0A1Y0L016</accession>
<protein>
    <recommendedName>
        <fullName evidence="4">Lipoprotein</fullName>
    </recommendedName>
</protein>
<dbReference type="RefSeq" id="WP_100254309.1">
    <property type="nucleotide sequence ID" value="NZ_CP015819.1"/>
</dbReference>
<evidence type="ECO:0008006" key="4">
    <source>
        <dbReference type="Google" id="ProtNLM"/>
    </source>
</evidence>
<evidence type="ECO:0000313" key="2">
    <source>
        <dbReference type="EMBL" id="ATX70745.1"/>
    </source>
</evidence>
<dbReference type="KEGG" id="scla:SCLARK_00658"/>
<reference evidence="2 3" key="1">
    <citation type="submission" date="2017-11" db="EMBL/GenBank/DDBJ databases">
        <title>Complete genome sequence of Spiroplasma clarkii CN-5 (DSM 19994).</title>
        <authorList>
            <person name="Tsai Y.-M."/>
            <person name="Chang A."/>
            <person name="Lo W.-S."/>
            <person name="Kuo C.-H."/>
        </authorList>
    </citation>
    <scope>NUCLEOTIDE SEQUENCE [LARGE SCALE GENOMIC DNA]</scope>
    <source>
        <strain evidence="2 3">CN-5</strain>
    </source>
</reference>
<dbReference type="EMBL" id="CP024870">
    <property type="protein sequence ID" value="ATX70745.1"/>
    <property type="molecule type" value="Genomic_DNA"/>
</dbReference>
<dbReference type="PROSITE" id="PS51257">
    <property type="entry name" value="PROKAR_LIPOPROTEIN"/>
    <property type="match status" value="1"/>
</dbReference>
<keyword evidence="3" id="KW-1185">Reference proteome</keyword>
<evidence type="ECO:0000313" key="3">
    <source>
        <dbReference type="Proteomes" id="UP000231179"/>
    </source>
</evidence>
<name>A0A1Y0L016_9MOLU</name>
<dbReference type="Proteomes" id="UP000231179">
    <property type="component" value="Chromosome"/>
</dbReference>
<evidence type="ECO:0000256" key="1">
    <source>
        <dbReference type="SAM" id="SignalP"/>
    </source>
</evidence>
<proteinExistence type="predicted"/>
<gene>
    <name evidence="2" type="ORF">SCLAR_v1c04210</name>
</gene>
<organism evidence="2 3">
    <name type="scientific">Spiroplasma clarkii</name>
    <dbReference type="NCBI Taxonomy" id="2139"/>
    <lineage>
        <taxon>Bacteria</taxon>
        <taxon>Bacillati</taxon>
        <taxon>Mycoplasmatota</taxon>
        <taxon>Mollicutes</taxon>
        <taxon>Entomoplasmatales</taxon>
        <taxon>Spiroplasmataceae</taxon>
        <taxon>Spiroplasma</taxon>
    </lineage>
</organism>
<keyword evidence="1" id="KW-0732">Signal</keyword>
<dbReference type="NCBIfam" id="NF038029">
    <property type="entry name" value="LP_plasma"/>
    <property type="match status" value="1"/>
</dbReference>
<feature type="chain" id="PRO_5012688518" description="Lipoprotein" evidence="1">
    <location>
        <begin position="24"/>
        <end position="188"/>
    </location>
</feature>
<dbReference type="InterPro" id="IPR054816">
    <property type="entry name" value="Lipoprotein_mollicutes-type_CS"/>
</dbReference>